<feature type="compositionally biased region" description="Low complexity" evidence="1">
    <location>
        <begin position="487"/>
        <end position="503"/>
    </location>
</feature>
<evidence type="ECO:0000313" key="3">
    <source>
        <dbReference type="EMBL" id="PRW57073.1"/>
    </source>
</evidence>
<keyword evidence="2" id="KW-0812">Transmembrane</keyword>
<comment type="caution">
    <text evidence="3">The sequence shown here is derived from an EMBL/GenBank/DDBJ whole genome shotgun (WGS) entry which is preliminary data.</text>
</comment>
<accession>A0A2P6TSP5</accession>
<dbReference type="AlphaFoldDB" id="A0A2P6TSP5"/>
<feature type="region of interest" description="Disordered" evidence="1">
    <location>
        <begin position="224"/>
        <end position="293"/>
    </location>
</feature>
<feature type="transmembrane region" description="Helical" evidence="2">
    <location>
        <begin position="696"/>
        <end position="718"/>
    </location>
</feature>
<dbReference type="Proteomes" id="UP000239899">
    <property type="component" value="Unassembled WGS sequence"/>
</dbReference>
<feature type="compositionally biased region" description="Low complexity" evidence="1">
    <location>
        <begin position="224"/>
        <end position="234"/>
    </location>
</feature>
<keyword evidence="2" id="KW-1133">Transmembrane helix</keyword>
<gene>
    <name evidence="3" type="ORF">C2E21_4280</name>
</gene>
<reference evidence="3 4" key="1">
    <citation type="journal article" date="2018" name="Plant J.">
        <title>Genome sequences of Chlorella sorokiniana UTEX 1602 and Micractinium conductrix SAG 241.80: implications to maltose excretion by a green alga.</title>
        <authorList>
            <person name="Arriola M.B."/>
            <person name="Velmurugan N."/>
            <person name="Zhang Y."/>
            <person name="Plunkett M.H."/>
            <person name="Hondzo H."/>
            <person name="Barney B.M."/>
        </authorList>
    </citation>
    <scope>NUCLEOTIDE SEQUENCE [LARGE SCALE GENOMIC DNA]</scope>
    <source>
        <strain evidence="4">UTEX 1602</strain>
    </source>
</reference>
<feature type="compositionally biased region" description="Low complexity" evidence="1">
    <location>
        <begin position="549"/>
        <end position="616"/>
    </location>
</feature>
<feature type="transmembrane region" description="Helical" evidence="2">
    <location>
        <begin position="823"/>
        <end position="847"/>
    </location>
</feature>
<dbReference type="OrthoDB" id="515940at2759"/>
<sequence length="891" mass="89861">MTPAPAEEEGWAGTLATALVSSLPLPALVAQRLQQAFTPDAEAGTSTLRFVLAQGSPDDGLETFPLIENGAVNTGPMASTPFYPREQPSAVQRCLQRHALVRIDTGTPDREQLADWRQLRAQCGVDWLLAAPLACTPARQHGSRLLGAVLVAGRGGAPSVDERWLEEWAGEMASNIYHASVQLMECSLEMLGVLFPPRVLEQLVTNAAKKTGQVDLAEVLRTSAPPSYSSAGSGRRAGGGMTPSTAPSSLRSSLEGVGEAQHSGSLSGMPRSSPPPPGERALQTQQAQQGQQVVPPHVWGISASSASQSAHVSPFAEAAAAAAASGAMSPVPPGSLSPVGGLHLSASRGGSVASAVLRQASLQSALSRMLTEQEASPVSPHEWEVTGFEDILMEDKNAAVARRPSMALERAHSRPTPTLDQSIAAATAAVESAGGLPAAVQDAQAHTATEQAAATAGAASDGMDGPAAPGQQQLLFDKSSADKSGGTTAAAALAATTPQQAARAPPPAVRVPWAKKPLSNPLGSGELKQQDPLSSPRQPPAMPSCLGERAGSGPSAAPPAAAAAPAPASAQAGGSSGKAASGKAASGSRAASGGISAGSGSLKSGSLPSSASAGSGALAGRGGSAGGTAGAAGDKLSPAAAAAARQRLDLSFAAPLLEAHYKRWAAPFTLRTDAALGVLHALEGCLVAARLVTEGLSVPALVALAVSAVMVAAAVPSWRRSGWWAAHRTPALAAVRLLLALLVAAQVALSTSPSVHDGSSASTVLSLLGDNGASALFWLPFRFSLPFTVHLPVHLLCLWVVTAGATLAHVRGAGCPTAAACPAALPITAVIAAQLVVGFLLASLLAYQAEAGRRRRFLHTSHRAAAFLRRQALPPTSPPAAGVPPGKPTPA</sequence>
<name>A0A2P6TSP5_CHLSO</name>
<protein>
    <submittedName>
        <fullName evidence="3">Uncharacterized protein</fullName>
    </submittedName>
</protein>
<feature type="compositionally biased region" description="Low complexity" evidence="1">
    <location>
        <begin position="451"/>
        <end position="465"/>
    </location>
</feature>
<keyword evidence="4" id="KW-1185">Reference proteome</keyword>
<feature type="region of interest" description="Disordered" evidence="1">
    <location>
        <begin position="451"/>
        <end position="631"/>
    </location>
</feature>
<organism evidence="3 4">
    <name type="scientific">Chlorella sorokiniana</name>
    <name type="common">Freshwater green alga</name>
    <dbReference type="NCBI Taxonomy" id="3076"/>
    <lineage>
        <taxon>Eukaryota</taxon>
        <taxon>Viridiplantae</taxon>
        <taxon>Chlorophyta</taxon>
        <taxon>core chlorophytes</taxon>
        <taxon>Trebouxiophyceae</taxon>
        <taxon>Chlorellales</taxon>
        <taxon>Chlorellaceae</taxon>
        <taxon>Chlorella clade</taxon>
        <taxon>Chlorella</taxon>
    </lineage>
</organism>
<feature type="compositionally biased region" description="Polar residues" evidence="1">
    <location>
        <begin position="242"/>
        <end position="252"/>
    </location>
</feature>
<feature type="transmembrane region" description="Helical" evidence="2">
    <location>
        <begin position="730"/>
        <end position="749"/>
    </location>
</feature>
<dbReference type="EMBL" id="LHPG02000007">
    <property type="protein sequence ID" value="PRW57073.1"/>
    <property type="molecule type" value="Genomic_DNA"/>
</dbReference>
<feature type="compositionally biased region" description="Gly residues" evidence="1">
    <location>
        <begin position="617"/>
        <end position="630"/>
    </location>
</feature>
<feature type="transmembrane region" description="Helical" evidence="2">
    <location>
        <begin position="761"/>
        <end position="781"/>
    </location>
</feature>
<feature type="transmembrane region" description="Helical" evidence="2">
    <location>
        <begin position="793"/>
        <end position="811"/>
    </location>
</feature>
<keyword evidence="2" id="KW-0472">Membrane</keyword>
<evidence type="ECO:0000313" key="4">
    <source>
        <dbReference type="Proteomes" id="UP000239899"/>
    </source>
</evidence>
<evidence type="ECO:0000256" key="2">
    <source>
        <dbReference type="SAM" id="Phobius"/>
    </source>
</evidence>
<feature type="compositionally biased region" description="Low complexity" evidence="1">
    <location>
        <begin position="283"/>
        <end position="292"/>
    </location>
</feature>
<proteinExistence type="predicted"/>
<evidence type="ECO:0000256" key="1">
    <source>
        <dbReference type="SAM" id="MobiDB-lite"/>
    </source>
</evidence>